<dbReference type="Gene3D" id="3.40.50.12780">
    <property type="entry name" value="N-terminal domain of ligase-like"/>
    <property type="match status" value="1"/>
</dbReference>
<dbReference type="SUPFAM" id="SSF56801">
    <property type="entry name" value="Acetyl-CoA synthetase-like"/>
    <property type="match status" value="1"/>
</dbReference>
<gene>
    <name evidence="6" type="ORF">M430DRAFT_104565</name>
</gene>
<dbReference type="SUPFAM" id="SSF51735">
    <property type="entry name" value="NAD(P)-binding Rossmann-fold domains"/>
    <property type="match status" value="1"/>
</dbReference>
<dbReference type="PANTHER" id="PTHR43439:SF2">
    <property type="entry name" value="ENZYME, PUTATIVE (JCVI)-RELATED"/>
    <property type="match status" value="1"/>
</dbReference>
<keyword evidence="1" id="KW-0596">Phosphopantetheine</keyword>
<evidence type="ECO:0000256" key="1">
    <source>
        <dbReference type="ARBA" id="ARBA00022450"/>
    </source>
</evidence>
<reference evidence="6 7" key="1">
    <citation type="journal article" date="2018" name="New Phytol.">
        <title>Comparative genomics and transcriptomics depict ericoid mycorrhizal fungi as versatile saprotrophs and plant mutualists.</title>
        <authorList>
            <person name="Martino E."/>
            <person name="Morin E."/>
            <person name="Grelet G.A."/>
            <person name="Kuo A."/>
            <person name="Kohler A."/>
            <person name="Daghino S."/>
            <person name="Barry K.W."/>
            <person name="Cichocki N."/>
            <person name="Clum A."/>
            <person name="Dockter R.B."/>
            <person name="Hainaut M."/>
            <person name="Kuo R.C."/>
            <person name="LaButti K."/>
            <person name="Lindahl B.D."/>
            <person name="Lindquist E.A."/>
            <person name="Lipzen A."/>
            <person name="Khouja H.R."/>
            <person name="Magnuson J."/>
            <person name="Murat C."/>
            <person name="Ohm R.A."/>
            <person name="Singer S.W."/>
            <person name="Spatafora J.W."/>
            <person name="Wang M."/>
            <person name="Veneault-Fourrey C."/>
            <person name="Henrissat B."/>
            <person name="Grigoriev I.V."/>
            <person name="Martin F.M."/>
            <person name="Perotto S."/>
        </authorList>
    </citation>
    <scope>NUCLEOTIDE SEQUENCE [LARGE SCALE GENOMIC DNA]</scope>
    <source>
        <strain evidence="6 7">ATCC 22711</strain>
    </source>
</reference>
<evidence type="ECO:0000259" key="4">
    <source>
        <dbReference type="Pfam" id="PF00550"/>
    </source>
</evidence>
<name>A0A2T3AXX7_AMORE</name>
<feature type="domain" description="Carrier" evidence="4">
    <location>
        <begin position="581"/>
        <end position="640"/>
    </location>
</feature>
<dbReference type="PANTHER" id="PTHR43439">
    <property type="entry name" value="PHENYLACETATE-COENZYME A LIGASE"/>
    <property type="match status" value="1"/>
</dbReference>
<keyword evidence="7" id="KW-1185">Reference proteome</keyword>
<dbReference type="Pfam" id="PF07993">
    <property type="entry name" value="NAD_binding_4"/>
    <property type="match status" value="1"/>
</dbReference>
<protein>
    <recommendedName>
        <fullName evidence="8">Carrier domain-containing protein</fullName>
    </recommendedName>
</protein>
<dbReference type="SUPFAM" id="SSF47336">
    <property type="entry name" value="ACP-like"/>
    <property type="match status" value="1"/>
</dbReference>
<dbReference type="STRING" id="857342.A0A2T3AXX7"/>
<dbReference type="InterPro" id="IPR051414">
    <property type="entry name" value="Adenylate-forming_Reductase"/>
</dbReference>
<dbReference type="InterPro" id="IPR000873">
    <property type="entry name" value="AMP-dep_synth/lig_dom"/>
</dbReference>
<evidence type="ECO:0000313" key="6">
    <source>
        <dbReference type="EMBL" id="PSS14891.1"/>
    </source>
</evidence>
<dbReference type="OrthoDB" id="429813at2759"/>
<proteinExistence type="predicted"/>
<sequence>MASYVFEEGTVTPPRPVQKKQLLVNVVDGLAKFQANALYAEYPYSATSYEAGYRKITYALFANAVNGLAWHLHDILGPGKDFPTLAYIGPNDLRYNALLLAAVKAGYKLLLSSPRNSLAAHQNLFNLTNCEVMLTPSPYPPAVTAITSSCKLRTIEVPSVEELLTKQYPHYPYNKTFAAARNEPLAILHTSGTTGLPKPIVLTHDYAASAYYWGTMESPEGYVGYMNSLAGSRLFLILPPFHAAGLFTSLIYGIFNQVKIIHPLSGAFPSARLVMEGLKHTTADAAFLAPPFVVEMYNDPEMFDFLSKHLESILYAGGAIPSAVGEEVAKKMKLWTIVGMTEAGVLPSIRPQEWPVDGWSYFKYDPASMIEFEQRSENLYEAVIVRHPDPEQEQPIFKVFPELKKWGTKDLYERHPTVPDAWMHRGRADDIIVFLNGEKTNPVSMELHVSKHPEVRSALVVGQQRLEAALLIELETDKRLTTAERAAAIERIWPTIEEANQECPHHAKVSKSHILFTDVDKPMLRAGKGTVQRPGTLALYTKEIDALYEDAEKAASALPLGVKSSVDIQDAAAVSSFLRETILEITSNSFKDDDDFFTGGMDSLQAIQLTRNVKQGLALSAFEITSLYTNPSIASLTKAIQNIAAQHNLSKESSQESRQKEMTTMLEEYKSQVDVIANAKESKPSSNGTSSHGRVFVLTGSTGALGSYILQILLDDATVSHVYCLNRGSDSRALQLERNGARGLPTEFPSSKVTFLSADLSKDNLGLEPEVYQKIRASATEIIHNAWPVNFNIALSTFRPQLTGVVNLIKLSATGAASPSLIFLSSISSVGSLSGPPIPEEVITDLAAPLPMGYGESKYLAERIIDHASTVLPDLNLKFARVGQIAGPAVKPGSWNKWEWLPSIVISSLHLGVIPESIGGSHDEVDWVPVDLLAVVIIELVLAPKKSTGAGVFHPHNPRLTKWSTLLPSVIETLSTIAEAKGQPKITAVPFETWLQRVRASAEKVQDSELEKMLVVNPAIKLLSFYEGMTTDIFPKMDVKKAVSESKQLQELQGVKPEWMVKWVHGWVGN</sequence>
<dbReference type="InterPro" id="IPR013120">
    <property type="entry name" value="FAR_NAD-bd"/>
</dbReference>
<dbReference type="InterPro" id="IPR009081">
    <property type="entry name" value="PP-bd_ACP"/>
</dbReference>
<dbReference type="InterPro" id="IPR036291">
    <property type="entry name" value="NAD(P)-bd_dom_sf"/>
</dbReference>
<evidence type="ECO:0008006" key="8">
    <source>
        <dbReference type="Google" id="ProtNLM"/>
    </source>
</evidence>
<dbReference type="Gene3D" id="1.10.1200.10">
    <property type="entry name" value="ACP-like"/>
    <property type="match status" value="1"/>
</dbReference>
<evidence type="ECO:0000259" key="3">
    <source>
        <dbReference type="Pfam" id="PF00501"/>
    </source>
</evidence>
<feature type="domain" description="AMP-dependent synthetase/ligase" evidence="3">
    <location>
        <begin position="41"/>
        <end position="348"/>
    </location>
</feature>
<keyword evidence="2" id="KW-0597">Phosphoprotein</keyword>
<dbReference type="Gene3D" id="3.40.50.720">
    <property type="entry name" value="NAD(P)-binding Rossmann-like Domain"/>
    <property type="match status" value="1"/>
</dbReference>
<evidence type="ECO:0000313" key="7">
    <source>
        <dbReference type="Proteomes" id="UP000241818"/>
    </source>
</evidence>
<dbReference type="InterPro" id="IPR042099">
    <property type="entry name" value="ANL_N_sf"/>
</dbReference>
<dbReference type="RefSeq" id="XP_024719490.1">
    <property type="nucleotide sequence ID" value="XM_024860936.1"/>
</dbReference>
<dbReference type="Pfam" id="PF00501">
    <property type="entry name" value="AMP-binding"/>
    <property type="match status" value="1"/>
</dbReference>
<dbReference type="PROSITE" id="PS00455">
    <property type="entry name" value="AMP_BINDING"/>
    <property type="match status" value="1"/>
</dbReference>
<evidence type="ECO:0000259" key="5">
    <source>
        <dbReference type="Pfam" id="PF07993"/>
    </source>
</evidence>
<dbReference type="InParanoid" id="A0A2T3AXX7"/>
<dbReference type="Pfam" id="PF00550">
    <property type="entry name" value="PP-binding"/>
    <property type="match status" value="1"/>
</dbReference>
<dbReference type="InterPro" id="IPR020845">
    <property type="entry name" value="AMP-binding_CS"/>
</dbReference>
<dbReference type="GeneID" id="36569017"/>
<accession>A0A2T3AXX7</accession>
<dbReference type="AlphaFoldDB" id="A0A2T3AXX7"/>
<organism evidence="6 7">
    <name type="scientific">Amorphotheca resinae ATCC 22711</name>
    <dbReference type="NCBI Taxonomy" id="857342"/>
    <lineage>
        <taxon>Eukaryota</taxon>
        <taxon>Fungi</taxon>
        <taxon>Dikarya</taxon>
        <taxon>Ascomycota</taxon>
        <taxon>Pezizomycotina</taxon>
        <taxon>Leotiomycetes</taxon>
        <taxon>Helotiales</taxon>
        <taxon>Amorphothecaceae</taxon>
        <taxon>Amorphotheca</taxon>
    </lineage>
</organism>
<dbReference type="EMBL" id="KZ679013">
    <property type="protein sequence ID" value="PSS14891.1"/>
    <property type="molecule type" value="Genomic_DNA"/>
</dbReference>
<dbReference type="Proteomes" id="UP000241818">
    <property type="component" value="Unassembled WGS sequence"/>
</dbReference>
<feature type="domain" description="Thioester reductase (TE)" evidence="5">
    <location>
        <begin position="698"/>
        <end position="936"/>
    </location>
</feature>
<dbReference type="InterPro" id="IPR036736">
    <property type="entry name" value="ACP-like_sf"/>
</dbReference>
<evidence type="ECO:0000256" key="2">
    <source>
        <dbReference type="ARBA" id="ARBA00022553"/>
    </source>
</evidence>
<dbReference type="Pfam" id="PF23562">
    <property type="entry name" value="AMP-binding_C_3"/>
    <property type="match status" value="1"/>
</dbReference>